<comment type="caution">
    <text evidence="1">The sequence shown here is derived from an EMBL/GenBank/DDBJ whole genome shotgun (WGS) entry which is preliminary data.</text>
</comment>
<sequence length="138" mass="15138">MTIYAATLEERRAFKALNPKLKSTVFGLLHENDLNLLVNESKHKHSKKKLDVTQPCDIGCLSTTSGMANYSLVEFTDESSDDEQLTPAAATSSRNAIEIAEAGSSINVNESAPAIPPIKNQLYGQWLQHLQKMPLLPS</sequence>
<evidence type="ECO:0000313" key="2">
    <source>
        <dbReference type="Proteomes" id="UP001152795"/>
    </source>
</evidence>
<name>A0A6S7G976_PARCT</name>
<gene>
    <name evidence="1" type="ORF">PACLA_8A006402</name>
</gene>
<reference evidence="1" key="1">
    <citation type="submission" date="2020-04" db="EMBL/GenBank/DDBJ databases">
        <authorList>
            <person name="Alioto T."/>
            <person name="Alioto T."/>
            <person name="Gomez Garrido J."/>
        </authorList>
    </citation>
    <scope>NUCLEOTIDE SEQUENCE</scope>
    <source>
        <strain evidence="1">A484AB</strain>
    </source>
</reference>
<organism evidence="1 2">
    <name type="scientific">Paramuricea clavata</name>
    <name type="common">Red gorgonian</name>
    <name type="synonym">Violescent sea-whip</name>
    <dbReference type="NCBI Taxonomy" id="317549"/>
    <lineage>
        <taxon>Eukaryota</taxon>
        <taxon>Metazoa</taxon>
        <taxon>Cnidaria</taxon>
        <taxon>Anthozoa</taxon>
        <taxon>Octocorallia</taxon>
        <taxon>Malacalcyonacea</taxon>
        <taxon>Plexauridae</taxon>
        <taxon>Paramuricea</taxon>
    </lineage>
</organism>
<dbReference type="AlphaFoldDB" id="A0A6S7G976"/>
<dbReference type="EMBL" id="CACRXK020000460">
    <property type="protein sequence ID" value="CAB3982070.1"/>
    <property type="molecule type" value="Genomic_DNA"/>
</dbReference>
<dbReference type="Proteomes" id="UP001152795">
    <property type="component" value="Unassembled WGS sequence"/>
</dbReference>
<keyword evidence="2" id="KW-1185">Reference proteome</keyword>
<protein>
    <submittedName>
        <fullName evidence="1">Uncharacterized protein</fullName>
    </submittedName>
</protein>
<accession>A0A6S7G976</accession>
<proteinExistence type="predicted"/>
<evidence type="ECO:0000313" key="1">
    <source>
        <dbReference type="EMBL" id="CAB3982070.1"/>
    </source>
</evidence>